<keyword evidence="8" id="KW-1185">Reference proteome</keyword>
<dbReference type="PANTHER" id="PTHR24067">
    <property type="entry name" value="UBIQUITIN-CONJUGATING ENZYME E2"/>
    <property type="match status" value="1"/>
</dbReference>
<dbReference type="AlphaFoldDB" id="A0A507FP00"/>
<keyword evidence="4" id="KW-0547">Nucleotide-binding</keyword>
<evidence type="ECO:0000256" key="5">
    <source>
        <dbReference type="SAM" id="MobiDB-lite"/>
    </source>
</evidence>
<name>A0A507FP00_9FUNG</name>
<feature type="active site" description="Glycyl thioester intermediate" evidence="3">
    <location>
        <position position="98"/>
    </location>
</feature>
<keyword evidence="2 4" id="KW-0833">Ubl conjugation pathway</keyword>
<feature type="compositionally biased region" description="Acidic residues" evidence="5">
    <location>
        <begin position="197"/>
        <end position="228"/>
    </location>
</feature>
<organism evidence="7 8">
    <name type="scientific">Chytriomyces confervae</name>
    <dbReference type="NCBI Taxonomy" id="246404"/>
    <lineage>
        <taxon>Eukaryota</taxon>
        <taxon>Fungi</taxon>
        <taxon>Fungi incertae sedis</taxon>
        <taxon>Chytridiomycota</taxon>
        <taxon>Chytridiomycota incertae sedis</taxon>
        <taxon>Chytridiomycetes</taxon>
        <taxon>Chytridiales</taxon>
        <taxon>Chytriomycetaceae</taxon>
        <taxon>Chytriomyces</taxon>
    </lineage>
</organism>
<gene>
    <name evidence="7" type="ORF">CcCBS67573_g01293</name>
</gene>
<dbReference type="EMBL" id="QEAP01000021">
    <property type="protein sequence ID" value="TPX77410.1"/>
    <property type="molecule type" value="Genomic_DNA"/>
</dbReference>
<dbReference type="GO" id="GO:0016740">
    <property type="term" value="F:transferase activity"/>
    <property type="evidence" value="ECO:0007669"/>
    <property type="project" value="UniProtKB-KW"/>
</dbReference>
<dbReference type="PROSITE" id="PS00183">
    <property type="entry name" value="UBC_1"/>
    <property type="match status" value="1"/>
</dbReference>
<keyword evidence="1" id="KW-0808">Transferase</keyword>
<dbReference type="Pfam" id="PF00179">
    <property type="entry name" value="UQ_con"/>
    <property type="match status" value="1"/>
</dbReference>
<dbReference type="GO" id="GO:0005524">
    <property type="term" value="F:ATP binding"/>
    <property type="evidence" value="ECO:0007669"/>
    <property type="project" value="UniProtKB-UniRule"/>
</dbReference>
<evidence type="ECO:0000256" key="1">
    <source>
        <dbReference type="ARBA" id="ARBA00022679"/>
    </source>
</evidence>
<dbReference type="InterPro" id="IPR023313">
    <property type="entry name" value="UBQ-conjugating_AS"/>
</dbReference>
<evidence type="ECO:0000256" key="2">
    <source>
        <dbReference type="ARBA" id="ARBA00022786"/>
    </source>
</evidence>
<evidence type="ECO:0000313" key="8">
    <source>
        <dbReference type="Proteomes" id="UP000320333"/>
    </source>
</evidence>
<dbReference type="InterPro" id="IPR000608">
    <property type="entry name" value="UBC"/>
</dbReference>
<dbReference type="FunFam" id="3.10.110.10:FF:000051">
    <property type="entry name" value="ubiquitin-conjugating enzyme E2 R2-like"/>
    <property type="match status" value="1"/>
</dbReference>
<dbReference type="SMART" id="SM00212">
    <property type="entry name" value="UBCc"/>
    <property type="match status" value="1"/>
</dbReference>
<evidence type="ECO:0000259" key="6">
    <source>
        <dbReference type="PROSITE" id="PS50127"/>
    </source>
</evidence>
<dbReference type="SUPFAM" id="SSF54495">
    <property type="entry name" value="UBC-like"/>
    <property type="match status" value="1"/>
</dbReference>
<keyword evidence="4" id="KW-0067">ATP-binding</keyword>
<reference evidence="7 8" key="1">
    <citation type="journal article" date="2019" name="Sci. Rep.">
        <title>Comparative genomics of chytrid fungi reveal insights into the obligate biotrophic and pathogenic lifestyle of Synchytrium endobioticum.</title>
        <authorList>
            <person name="van de Vossenberg B.T.L.H."/>
            <person name="Warris S."/>
            <person name="Nguyen H.D.T."/>
            <person name="van Gent-Pelzer M.P.E."/>
            <person name="Joly D.L."/>
            <person name="van de Geest H.C."/>
            <person name="Bonants P.J.M."/>
            <person name="Smith D.S."/>
            <person name="Levesque C.A."/>
            <person name="van der Lee T.A.J."/>
        </authorList>
    </citation>
    <scope>NUCLEOTIDE SEQUENCE [LARGE SCALE GENOMIC DNA]</scope>
    <source>
        <strain evidence="7 8">CBS 675.73</strain>
    </source>
</reference>
<proteinExistence type="inferred from homology"/>
<dbReference type="OrthoDB" id="19692at2759"/>
<dbReference type="PROSITE" id="PS50127">
    <property type="entry name" value="UBC_2"/>
    <property type="match status" value="1"/>
</dbReference>
<dbReference type="InterPro" id="IPR050113">
    <property type="entry name" value="Ub_conjugating_enzyme"/>
</dbReference>
<feature type="region of interest" description="Disordered" evidence="5">
    <location>
        <begin position="167"/>
        <end position="228"/>
    </location>
</feature>
<feature type="domain" description="UBC core" evidence="6">
    <location>
        <begin position="14"/>
        <end position="173"/>
    </location>
</feature>
<evidence type="ECO:0000256" key="3">
    <source>
        <dbReference type="PROSITE-ProRule" id="PRU10133"/>
    </source>
</evidence>
<protein>
    <recommendedName>
        <fullName evidence="6">UBC core domain-containing protein</fullName>
    </recommendedName>
</protein>
<sequence length="228" mass="26119">MAVNALQRQFKDCILIMNLRTLYIEILKNPIPGFRVELKDDNIFEWQVGIIGPLETVYQGGYFLTTIKFPTDYPFNPPTFTFNNSFFHPNVYPDGRLCISILHPPGDDPTSGEKAEERWNPTQTVESILLSIVSLLNDPNVSSPANVDAGVLFRNDRKAYDSKVKEQVEKSKNDIPDDLEMPKSAADLAVKKPDVHTEEDDSFWYEEEDDEDYDQDDMDEDGEEEEDD</sequence>
<evidence type="ECO:0000313" key="7">
    <source>
        <dbReference type="EMBL" id="TPX77410.1"/>
    </source>
</evidence>
<accession>A0A507FP00</accession>
<dbReference type="InterPro" id="IPR016135">
    <property type="entry name" value="UBQ-conjugating_enzyme/RWD"/>
</dbReference>
<comment type="similarity">
    <text evidence="4">Belongs to the ubiquitin-conjugating enzyme family.</text>
</comment>
<dbReference type="STRING" id="246404.A0A507FP00"/>
<evidence type="ECO:0000256" key="4">
    <source>
        <dbReference type="RuleBase" id="RU362109"/>
    </source>
</evidence>
<dbReference type="Proteomes" id="UP000320333">
    <property type="component" value="Unassembled WGS sequence"/>
</dbReference>
<dbReference type="Gene3D" id="3.10.110.10">
    <property type="entry name" value="Ubiquitin Conjugating Enzyme"/>
    <property type="match status" value="1"/>
</dbReference>
<comment type="caution">
    <text evidence="7">The sequence shown here is derived from an EMBL/GenBank/DDBJ whole genome shotgun (WGS) entry which is preliminary data.</text>
</comment>